<dbReference type="PANTHER" id="PTHR42919">
    <property type="entry name" value="N-ALPHA-ACETYLTRANSFERASE"/>
    <property type="match status" value="1"/>
</dbReference>
<evidence type="ECO:0000313" key="4">
    <source>
        <dbReference type="EMBL" id="REC62562.1"/>
    </source>
</evidence>
<keyword evidence="1" id="KW-0808">Transferase</keyword>
<evidence type="ECO:0000256" key="1">
    <source>
        <dbReference type="ARBA" id="ARBA00022679"/>
    </source>
</evidence>
<sequence>MEMMITKITENDIAELQEISKKTFSETFSADNTEESMAQYLETSFATEKLLTELNDRNSEFYFAKLDHKVIGYLKLNTGSSQTEMKGGHALEIERIYVSKDFHGKKVGQALYDKAIAIATEKNADYVWLGVWENNLRAINFYRKNGFKEFDKHIFRLGNEEQTDIMMKLDLKSNTMKIEFFIKSFEELSTLELYNILKLRSEIFIIEQNCVYQDIDDKDLKCHHLMCLVDGNLAGYTRIVPHGLTYEDASIGRVVIGLDYRGLGLGKRLMEHSIKGCQDILKESKIRISAQLYLLKFYNALGFKEVGSPYDEDGIPHIEMVLN</sequence>
<name>A0A3D9CAR5_9FLAO</name>
<dbReference type="InterPro" id="IPR016181">
    <property type="entry name" value="Acyl_CoA_acyltransferase"/>
</dbReference>
<proteinExistence type="predicted"/>
<dbReference type="EMBL" id="QNVT01000008">
    <property type="protein sequence ID" value="REC62562.1"/>
    <property type="molecule type" value="Genomic_DNA"/>
</dbReference>
<feature type="domain" description="N-acetyltransferase" evidence="3">
    <location>
        <begin position="183"/>
        <end position="323"/>
    </location>
</feature>
<evidence type="ECO:0000259" key="3">
    <source>
        <dbReference type="PROSITE" id="PS51186"/>
    </source>
</evidence>
<keyword evidence="5" id="KW-1185">Reference proteome</keyword>
<feature type="domain" description="N-acetyltransferase" evidence="3">
    <location>
        <begin position="3"/>
        <end position="172"/>
    </location>
</feature>
<evidence type="ECO:0000256" key="2">
    <source>
        <dbReference type="ARBA" id="ARBA00023315"/>
    </source>
</evidence>
<dbReference type="CDD" id="cd04301">
    <property type="entry name" value="NAT_SF"/>
    <property type="match status" value="2"/>
</dbReference>
<dbReference type="InterPro" id="IPR000182">
    <property type="entry name" value="GNAT_dom"/>
</dbReference>
<dbReference type="Proteomes" id="UP000256686">
    <property type="component" value="Unassembled WGS sequence"/>
</dbReference>
<dbReference type="PANTHER" id="PTHR42919:SF8">
    <property type="entry name" value="N-ALPHA-ACETYLTRANSFERASE 50"/>
    <property type="match status" value="1"/>
</dbReference>
<evidence type="ECO:0000313" key="5">
    <source>
        <dbReference type="Proteomes" id="UP000256686"/>
    </source>
</evidence>
<dbReference type="SUPFAM" id="SSF55729">
    <property type="entry name" value="Acyl-CoA N-acyltransferases (Nat)"/>
    <property type="match status" value="2"/>
</dbReference>
<dbReference type="Pfam" id="PF00583">
    <property type="entry name" value="Acetyltransf_1"/>
    <property type="match status" value="1"/>
</dbReference>
<dbReference type="GO" id="GO:0016747">
    <property type="term" value="F:acyltransferase activity, transferring groups other than amino-acyl groups"/>
    <property type="evidence" value="ECO:0007669"/>
    <property type="project" value="InterPro"/>
</dbReference>
<reference evidence="5" key="1">
    <citation type="submission" date="2018-06" db="EMBL/GenBank/DDBJ databases">
        <authorList>
            <person name="Lum Nde A."/>
            <person name="Hugo C."/>
        </authorList>
    </citation>
    <scope>NUCLEOTIDE SEQUENCE [LARGE SCALE GENOMIC DNA]</scope>
    <source>
        <strain evidence="5">1_F178</strain>
    </source>
</reference>
<protein>
    <recommendedName>
        <fullName evidence="3">N-acetyltransferase domain-containing protein</fullName>
    </recommendedName>
</protein>
<comment type="caution">
    <text evidence="4">The sequence shown here is derived from an EMBL/GenBank/DDBJ whole genome shotgun (WGS) entry which is preliminary data.</text>
</comment>
<keyword evidence="2" id="KW-0012">Acyltransferase</keyword>
<gene>
    <name evidence="4" type="ORF">DRF65_10775</name>
</gene>
<dbReference type="AlphaFoldDB" id="A0A3D9CAR5"/>
<dbReference type="Pfam" id="PF13673">
    <property type="entry name" value="Acetyltransf_10"/>
    <property type="match status" value="1"/>
</dbReference>
<dbReference type="InterPro" id="IPR051556">
    <property type="entry name" value="N-term/lysine_N-AcTrnsfr"/>
</dbReference>
<organism evidence="4 5">
    <name type="scientific">Chryseobacterium pennae</name>
    <dbReference type="NCBI Taxonomy" id="2258962"/>
    <lineage>
        <taxon>Bacteria</taxon>
        <taxon>Pseudomonadati</taxon>
        <taxon>Bacteroidota</taxon>
        <taxon>Flavobacteriia</taxon>
        <taxon>Flavobacteriales</taxon>
        <taxon>Weeksellaceae</taxon>
        <taxon>Chryseobacterium group</taxon>
        <taxon>Chryseobacterium</taxon>
    </lineage>
</organism>
<dbReference type="Gene3D" id="3.40.630.30">
    <property type="match status" value="2"/>
</dbReference>
<accession>A0A3D9CAR5</accession>
<dbReference type="PROSITE" id="PS51186">
    <property type="entry name" value="GNAT"/>
    <property type="match status" value="2"/>
</dbReference>